<gene>
    <name evidence="1" type="ORF">S01H1_36089</name>
</gene>
<proteinExistence type="predicted"/>
<feature type="non-terminal residue" evidence="1">
    <location>
        <position position="82"/>
    </location>
</feature>
<evidence type="ECO:0000313" key="1">
    <source>
        <dbReference type="EMBL" id="GAG01721.1"/>
    </source>
</evidence>
<organism evidence="1">
    <name type="scientific">marine sediment metagenome</name>
    <dbReference type="NCBI Taxonomy" id="412755"/>
    <lineage>
        <taxon>unclassified sequences</taxon>
        <taxon>metagenomes</taxon>
        <taxon>ecological metagenomes</taxon>
    </lineage>
</organism>
<dbReference type="EMBL" id="BARS01022582">
    <property type="protein sequence ID" value="GAG01721.1"/>
    <property type="molecule type" value="Genomic_DNA"/>
</dbReference>
<sequence length="82" mass="9479">MKRFRRKEIVPDVTVKSSYSNPWVLFSSGVKYYLEIKTGDETMRVMLEDLKKIIKLADRVVVCDECDGGFLKNNGIKEFENG</sequence>
<comment type="caution">
    <text evidence="1">The sequence shown here is derived from an EMBL/GenBank/DDBJ whole genome shotgun (WGS) entry which is preliminary data.</text>
</comment>
<name>X0VME6_9ZZZZ</name>
<dbReference type="AlphaFoldDB" id="X0VME6"/>
<reference evidence="1" key="1">
    <citation type="journal article" date="2014" name="Front. Microbiol.">
        <title>High frequency of phylogenetically diverse reductive dehalogenase-homologous genes in deep subseafloor sedimentary metagenomes.</title>
        <authorList>
            <person name="Kawai M."/>
            <person name="Futagami T."/>
            <person name="Toyoda A."/>
            <person name="Takaki Y."/>
            <person name="Nishi S."/>
            <person name="Hori S."/>
            <person name="Arai W."/>
            <person name="Tsubouchi T."/>
            <person name="Morono Y."/>
            <person name="Uchiyama I."/>
            <person name="Ito T."/>
            <person name="Fujiyama A."/>
            <person name="Inagaki F."/>
            <person name="Takami H."/>
        </authorList>
    </citation>
    <scope>NUCLEOTIDE SEQUENCE</scope>
    <source>
        <strain evidence="1">Expedition CK06-06</strain>
    </source>
</reference>
<accession>X0VME6</accession>
<protein>
    <submittedName>
        <fullName evidence="1">Uncharacterized protein</fullName>
    </submittedName>
</protein>